<evidence type="ECO:0000259" key="1">
    <source>
        <dbReference type="Pfam" id="PF21475"/>
    </source>
</evidence>
<reference evidence="2 3" key="1">
    <citation type="submission" date="2017-03" db="EMBL/GenBank/DDBJ databases">
        <title>Genome analysis of Rhizobial strains effectives or ineffectives for nitrogen fixation isolated from bean seeds.</title>
        <authorList>
            <person name="Peralta H."/>
            <person name="Aguilar-Vera A."/>
            <person name="Mora Y."/>
            <person name="Vargas-Lagunas C."/>
            <person name="Girard L."/>
            <person name="Mora J."/>
        </authorList>
    </citation>
    <scope>NUCLEOTIDE SEQUENCE [LARGE SCALE GENOMIC DNA]</scope>
    <source>
        <strain evidence="2 3">CCGM5</strain>
    </source>
</reference>
<name>A0A3E1AXR8_RHILT</name>
<dbReference type="AlphaFoldDB" id="A0A3E1AXR8"/>
<evidence type="ECO:0000313" key="3">
    <source>
        <dbReference type="Proteomes" id="UP000256748"/>
    </source>
</evidence>
<feature type="domain" description="PaaA-like N-terminal" evidence="1">
    <location>
        <begin position="32"/>
        <end position="92"/>
    </location>
</feature>
<protein>
    <recommendedName>
        <fullName evidence="1">PaaA-like N-terminal domain-containing protein</fullName>
    </recommendedName>
</protein>
<dbReference type="InterPro" id="IPR049268">
    <property type="entry name" value="PaaA-like_N"/>
</dbReference>
<dbReference type="Pfam" id="PF21475">
    <property type="entry name" value="PaaA-like_N"/>
    <property type="match status" value="1"/>
</dbReference>
<sequence>MCLSRLQIQLRCRPSYRVRSLVHYFKPLLKRSHQVFVAEDGSIWIGKESRKSRKIIQSPPPWVAGLVSKLDGEHTLPRILSELKAERYDVTKCDVHDFVSALASCGLIEES</sequence>
<comment type="caution">
    <text evidence="2">The sequence shown here is derived from an EMBL/GenBank/DDBJ whole genome shotgun (WGS) entry which is preliminary data.</text>
</comment>
<gene>
    <name evidence="2" type="ORF">B5K10_32890</name>
</gene>
<evidence type="ECO:0000313" key="2">
    <source>
        <dbReference type="EMBL" id="RFB81707.1"/>
    </source>
</evidence>
<organism evidence="2 3">
    <name type="scientific">Rhizobium leguminosarum bv. trifolii</name>
    <dbReference type="NCBI Taxonomy" id="386"/>
    <lineage>
        <taxon>Bacteria</taxon>
        <taxon>Pseudomonadati</taxon>
        <taxon>Pseudomonadota</taxon>
        <taxon>Alphaproteobacteria</taxon>
        <taxon>Hyphomicrobiales</taxon>
        <taxon>Rhizobiaceae</taxon>
        <taxon>Rhizobium/Agrobacterium group</taxon>
        <taxon>Rhizobium</taxon>
    </lineage>
</organism>
<accession>A0A3E1AXR8</accession>
<proteinExistence type="predicted"/>
<dbReference type="EMBL" id="NAOO01000046">
    <property type="protein sequence ID" value="RFB81707.1"/>
    <property type="molecule type" value="Genomic_DNA"/>
</dbReference>
<dbReference type="Proteomes" id="UP000256748">
    <property type="component" value="Unassembled WGS sequence"/>
</dbReference>